<dbReference type="PANTHER" id="PTHR43547">
    <property type="entry name" value="TWO-COMPONENT HISTIDINE KINASE"/>
    <property type="match status" value="1"/>
</dbReference>
<dbReference type="PROSITE" id="PS50109">
    <property type="entry name" value="HIS_KIN"/>
    <property type="match status" value="1"/>
</dbReference>
<reference evidence="7" key="1">
    <citation type="journal article" date="2019" name="Int. J. Syst. Evol. Microbiol.">
        <title>The Global Catalogue of Microorganisms (GCM) 10K type strain sequencing project: providing services to taxonomists for standard genome sequencing and annotation.</title>
        <authorList>
            <consortium name="The Broad Institute Genomics Platform"/>
            <consortium name="The Broad Institute Genome Sequencing Center for Infectious Disease"/>
            <person name="Wu L."/>
            <person name="Ma J."/>
        </authorList>
    </citation>
    <scope>NUCLEOTIDE SEQUENCE [LARGE SCALE GENOMIC DNA]</scope>
    <source>
        <strain evidence="7">CCUG 38813</strain>
    </source>
</reference>
<dbReference type="Gene3D" id="3.30.450.20">
    <property type="entry name" value="PAS domain"/>
    <property type="match status" value="2"/>
</dbReference>
<dbReference type="InterPro" id="IPR004358">
    <property type="entry name" value="Sig_transdc_His_kin-like_C"/>
</dbReference>
<dbReference type="Pfam" id="PF08448">
    <property type="entry name" value="PAS_4"/>
    <property type="match status" value="1"/>
</dbReference>
<dbReference type="Pfam" id="PF00512">
    <property type="entry name" value="HisKA"/>
    <property type="match status" value="1"/>
</dbReference>
<dbReference type="InterPro" id="IPR001610">
    <property type="entry name" value="PAC"/>
</dbReference>
<dbReference type="SUPFAM" id="SSF55785">
    <property type="entry name" value="PYP-like sensor domain (PAS domain)"/>
    <property type="match status" value="2"/>
</dbReference>
<feature type="domain" description="PAC" evidence="5">
    <location>
        <begin position="101"/>
        <end position="153"/>
    </location>
</feature>
<dbReference type="Gene3D" id="1.10.287.130">
    <property type="match status" value="1"/>
</dbReference>
<dbReference type="CDD" id="cd00082">
    <property type="entry name" value="HisKA"/>
    <property type="match status" value="1"/>
</dbReference>
<dbReference type="PANTHER" id="PTHR43547:SF2">
    <property type="entry name" value="HYBRID SIGNAL TRANSDUCTION HISTIDINE KINASE C"/>
    <property type="match status" value="1"/>
</dbReference>
<comment type="caution">
    <text evidence="6">The sequence shown here is derived from an EMBL/GenBank/DDBJ whole genome shotgun (WGS) entry which is preliminary data.</text>
</comment>
<sequence length="693" mass="76124">MSPDFPSTPSGPDRHDRADARFQELFEQAPTSIQLLGLDGCTLRVNQAWENLWQIHAGTPLYDLVLGTGYCLLQDPQLIATGVAGYLQRALDGESVDIPAIYYDVGQLGTSGRSRWVSARAHPVKDGAGRTVEVMLMHEDITDRVAAETALREREERFRSLVMATSQIIWTNTPDGRVLDDSPSWRAFTGQSYDEWKDFGWLDALHPDDRETTHRAWIACVASQSVFETEYRLRRVDGVYRWTAVKGIPLIDAHGAVRVWVGANTDIHEKVLAQTELAERLDRERRHSALLVKVAQASRTLGSALSSEDIAAGLVEEVRAILEVHQAVVSLGVGGTQEINAVSMSDKYARYRSYDVKPDGSGIYAEVCRTNQVMRLTQQELEAHPAWKGFGAHAAQHPAMRGWLAVPLIDRKGKNIGLIQASDKVDGDFTEQDEAILVQLASIAANGFENARLYSSLKEQDRRKDEFLAMLAHELRNPLAPIASAAELLKIGIASEERVRRSSEVISRQVKHLTSLVDDLLDISRVTRGLIQLEHVVVDIDAILHSAIEQSRPLIEAREHVLAVARDPGGARVMGDPNRLVQVVVNLLNNAAKYTPRGGRIVLAVERDGSLVDIRVQDNGIGIDAGLLPQVFDLFTQAERTPDRSQGGLGIGLALVKNVVSLHGGKVTVHSDGAGTGSTFTVSLQTVEGRDPK</sequence>
<dbReference type="InterPro" id="IPR036890">
    <property type="entry name" value="HATPase_C_sf"/>
</dbReference>
<dbReference type="SMART" id="SM00388">
    <property type="entry name" value="HisKA"/>
    <property type="match status" value="1"/>
</dbReference>
<comment type="catalytic activity">
    <reaction evidence="1">
        <text>ATP + protein L-histidine = ADP + protein N-phospho-L-histidine.</text>
        <dbReference type="EC" id="2.7.13.3"/>
    </reaction>
</comment>
<dbReference type="PRINTS" id="PR00344">
    <property type="entry name" value="BCTRLSENSOR"/>
</dbReference>
<dbReference type="CDD" id="cd00130">
    <property type="entry name" value="PAS"/>
    <property type="match status" value="1"/>
</dbReference>
<dbReference type="EC" id="2.7.13.3" evidence="2"/>
<dbReference type="InterPro" id="IPR035965">
    <property type="entry name" value="PAS-like_dom_sf"/>
</dbReference>
<dbReference type="InterPro" id="IPR003594">
    <property type="entry name" value="HATPase_dom"/>
</dbReference>
<dbReference type="Proteomes" id="UP001596031">
    <property type="component" value="Unassembled WGS sequence"/>
</dbReference>
<keyword evidence="3" id="KW-0597">Phosphoprotein</keyword>
<dbReference type="InterPro" id="IPR013655">
    <property type="entry name" value="PAS_fold_3"/>
</dbReference>
<dbReference type="InterPro" id="IPR000014">
    <property type="entry name" value="PAS"/>
</dbReference>
<evidence type="ECO:0000313" key="6">
    <source>
        <dbReference type="EMBL" id="MFC5510719.1"/>
    </source>
</evidence>
<dbReference type="SUPFAM" id="SSF55874">
    <property type="entry name" value="ATPase domain of HSP90 chaperone/DNA topoisomerase II/histidine kinase"/>
    <property type="match status" value="1"/>
</dbReference>
<feature type="domain" description="PAC" evidence="5">
    <location>
        <begin position="227"/>
        <end position="279"/>
    </location>
</feature>
<dbReference type="Pfam" id="PF08447">
    <property type="entry name" value="PAS_3"/>
    <property type="match status" value="1"/>
</dbReference>
<dbReference type="SMART" id="SM00387">
    <property type="entry name" value="HATPase_c"/>
    <property type="match status" value="1"/>
</dbReference>
<dbReference type="SMART" id="SM00091">
    <property type="entry name" value="PAS"/>
    <property type="match status" value="2"/>
</dbReference>
<proteinExistence type="predicted"/>
<keyword evidence="6" id="KW-0547">Nucleotide-binding</keyword>
<dbReference type="InterPro" id="IPR013656">
    <property type="entry name" value="PAS_4"/>
</dbReference>
<dbReference type="InterPro" id="IPR003661">
    <property type="entry name" value="HisK_dim/P_dom"/>
</dbReference>
<dbReference type="PROSITE" id="PS50113">
    <property type="entry name" value="PAC"/>
    <property type="match status" value="2"/>
</dbReference>
<dbReference type="RefSeq" id="WP_379718277.1">
    <property type="nucleotide sequence ID" value="NZ_JBHSMS010000023.1"/>
</dbReference>
<evidence type="ECO:0000259" key="4">
    <source>
        <dbReference type="PROSITE" id="PS50109"/>
    </source>
</evidence>
<keyword evidence="6" id="KW-0067">ATP-binding</keyword>
<dbReference type="InterPro" id="IPR000700">
    <property type="entry name" value="PAS-assoc_C"/>
</dbReference>
<evidence type="ECO:0000313" key="7">
    <source>
        <dbReference type="Proteomes" id="UP001596031"/>
    </source>
</evidence>
<accession>A0ABW0PDK3</accession>
<dbReference type="NCBIfam" id="TIGR00229">
    <property type="entry name" value="sensory_box"/>
    <property type="match status" value="1"/>
</dbReference>
<dbReference type="SMART" id="SM00086">
    <property type="entry name" value="PAC"/>
    <property type="match status" value="2"/>
</dbReference>
<dbReference type="Pfam" id="PF13185">
    <property type="entry name" value="GAF_2"/>
    <property type="match status" value="1"/>
</dbReference>
<dbReference type="Pfam" id="PF02518">
    <property type="entry name" value="HATPase_c"/>
    <property type="match status" value="1"/>
</dbReference>
<dbReference type="EMBL" id="JBHSMS010000023">
    <property type="protein sequence ID" value="MFC5510719.1"/>
    <property type="molecule type" value="Genomic_DNA"/>
</dbReference>
<gene>
    <name evidence="6" type="ORF">ACFPOU_06245</name>
</gene>
<evidence type="ECO:0000256" key="1">
    <source>
        <dbReference type="ARBA" id="ARBA00000085"/>
    </source>
</evidence>
<keyword evidence="7" id="KW-1185">Reference proteome</keyword>
<evidence type="ECO:0000256" key="2">
    <source>
        <dbReference type="ARBA" id="ARBA00012438"/>
    </source>
</evidence>
<dbReference type="Gene3D" id="3.30.450.40">
    <property type="match status" value="1"/>
</dbReference>
<dbReference type="SUPFAM" id="SSF55781">
    <property type="entry name" value="GAF domain-like"/>
    <property type="match status" value="1"/>
</dbReference>
<name>A0ABW0PDK3_9BURK</name>
<organism evidence="6 7">
    <name type="scientific">Massilia jejuensis</name>
    <dbReference type="NCBI Taxonomy" id="648894"/>
    <lineage>
        <taxon>Bacteria</taxon>
        <taxon>Pseudomonadati</taxon>
        <taxon>Pseudomonadota</taxon>
        <taxon>Betaproteobacteria</taxon>
        <taxon>Burkholderiales</taxon>
        <taxon>Oxalobacteraceae</taxon>
        <taxon>Telluria group</taxon>
        <taxon>Massilia</taxon>
    </lineage>
</organism>
<dbReference type="GO" id="GO:0005524">
    <property type="term" value="F:ATP binding"/>
    <property type="evidence" value="ECO:0007669"/>
    <property type="project" value="UniProtKB-KW"/>
</dbReference>
<dbReference type="InterPro" id="IPR003018">
    <property type="entry name" value="GAF"/>
</dbReference>
<evidence type="ECO:0000256" key="3">
    <source>
        <dbReference type="ARBA" id="ARBA00022553"/>
    </source>
</evidence>
<dbReference type="SMART" id="SM00065">
    <property type="entry name" value="GAF"/>
    <property type="match status" value="1"/>
</dbReference>
<dbReference type="Gene3D" id="3.30.565.10">
    <property type="entry name" value="Histidine kinase-like ATPase, C-terminal domain"/>
    <property type="match status" value="1"/>
</dbReference>
<dbReference type="CDD" id="cd00075">
    <property type="entry name" value="HATPase"/>
    <property type="match status" value="1"/>
</dbReference>
<dbReference type="InterPro" id="IPR029016">
    <property type="entry name" value="GAF-like_dom_sf"/>
</dbReference>
<feature type="domain" description="Histidine kinase" evidence="4">
    <location>
        <begin position="470"/>
        <end position="688"/>
    </location>
</feature>
<evidence type="ECO:0000259" key="5">
    <source>
        <dbReference type="PROSITE" id="PS50113"/>
    </source>
</evidence>
<dbReference type="InterPro" id="IPR005467">
    <property type="entry name" value="His_kinase_dom"/>
</dbReference>
<protein>
    <recommendedName>
        <fullName evidence="2">histidine kinase</fullName>
        <ecNumber evidence="2">2.7.13.3</ecNumber>
    </recommendedName>
</protein>